<dbReference type="Proteomes" id="UP001056336">
    <property type="component" value="Chromosome"/>
</dbReference>
<gene>
    <name evidence="1" type="ORF">M6D93_04500</name>
</gene>
<organism evidence="1 2">
    <name type="scientific">Jatrophihabitans telluris</name>
    <dbReference type="NCBI Taxonomy" id="2038343"/>
    <lineage>
        <taxon>Bacteria</taxon>
        <taxon>Bacillati</taxon>
        <taxon>Actinomycetota</taxon>
        <taxon>Actinomycetes</taxon>
        <taxon>Jatrophihabitantales</taxon>
        <taxon>Jatrophihabitantaceae</taxon>
        <taxon>Jatrophihabitans</taxon>
    </lineage>
</organism>
<dbReference type="RefSeq" id="WP_249773163.1">
    <property type="nucleotide sequence ID" value="NZ_CP097332.1"/>
</dbReference>
<proteinExistence type="predicted"/>
<keyword evidence="2" id="KW-1185">Reference proteome</keyword>
<evidence type="ECO:0000313" key="2">
    <source>
        <dbReference type="Proteomes" id="UP001056336"/>
    </source>
</evidence>
<dbReference type="EMBL" id="CP097332">
    <property type="protein sequence ID" value="UQX89267.1"/>
    <property type="molecule type" value="Genomic_DNA"/>
</dbReference>
<reference evidence="1" key="2">
    <citation type="submission" date="2022-05" db="EMBL/GenBank/DDBJ databases">
        <authorList>
            <person name="Kim J.-S."/>
            <person name="Lee K."/>
            <person name="Suh M."/>
            <person name="Eom M."/>
            <person name="Kim J.-S."/>
            <person name="Kim D.-S."/>
            <person name="Ko S.-H."/>
            <person name="Shin Y."/>
            <person name="Lee J.-S."/>
        </authorList>
    </citation>
    <scope>NUCLEOTIDE SEQUENCE</scope>
    <source>
        <strain evidence="1">N237</strain>
    </source>
</reference>
<reference evidence="1" key="1">
    <citation type="journal article" date="2018" name="Int. J. Syst. Evol. Microbiol.">
        <title>Jatrophihabitans telluris sp. nov., isolated from sediment soil of lava forest wetlands and the emended description of the genus Jatrophihabitans.</title>
        <authorList>
            <person name="Lee K.C."/>
            <person name="Suh M.K."/>
            <person name="Eom M.K."/>
            <person name="Kim K.K."/>
            <person name="Kim J.S."/>
            <person name="Kim D.S."/>
            <person name="Ko S.H."/>
            <person name="Shin Y.K."/>
            <person name="Lee J.S."/>
        </authorList>
    </citation>
    <scope>NUCLEOTIDE SEQUENCE</scope>
    <source>
        <strain evidence="1">N237</strain>
    </source>
</reference>
<name>A0ABY4R183_9ACTN</name>
<sequence length="648" mass="68875">MAAQKKDDGLVPLQVEVTVAGTDADATVRAYLFDSAGRVVDSALVGNDLSFRVDPKRRYRVTVGPDLSVDEHVPADAAALLRAAGAISRDVAPAYAPGTVSLRIEESLRLLWIFRCITIHGTVRKHLNPGGTPPAYAPICAGTVQVFTIDLAASLDNLSDAQVLNIGQTVLARMLGVEISDLLSFDWSDFARLSALSAGLYPLTGNALRAYLVAHRAELATFMCEVIPEWAISYQQLPDATIQPDGSFSLTYCFFVWQTPIDVYFEVVQTIDGQTREVADPDILCTTIWNYDGSQSAVITVEDPSAIACNPTQTGPGYLYVWPTAIGNVDLRQIDGLETPSGTGLLPGDTPFGGTLSLQTQFDPNLQSNGISYYRWSYRFDGDPTFTEISTPVTHRWMQETLSGGVITIHLNSVALGPNLVGSESNLYAIPDPNLPWVNINDPADRPFAYFDSTTGAPGRAGMVTLRMEMFDAAGTHVAAGNAGHGGPFSYLLPDLSATAADYTDAPGNNIDTNGDLVFRIQVDNRRCTAALGDVQASGNTADDCGMLHYTNANDTVSVAYAATQPGNFIDWSLSISRGSHGVVATAGGATSAPVGSHLDRTAAQLAGSCIQAAFATNLSALARATDGYARQSQYDAGATGAFALLHP</sequence>
<evidence type="ECO:0000313" key="1">
    <source>
        <dbReference type="EMBL" id="UQX89267.1"/>
    </source>
</evidence>
<protein>
    <submittedName>
        <fullName evidence="1">Uncharacterized protein</fullName>
    </submittedName>
</protein>
<accession>A0ABY4R183</accession>